<evidence type="ECO:0000313" key="8">
    <source>
        <dbReference type="EMBL" id="CRF43016.1"/>
    </source>
</evidence>
<name>A0A0K2XAB4_9HELI</name>
<dbReference type="Gene3D" id="3.30.950.10">
    <property type="entry name" value="Methyltransferase, Cobalt-precorrin-4 Transmethylase, Domain 2"/>
    <property type="match status" value="1"/>
</dbReference>
<dbReference type="CDD" id="cd11648">
    <property type="entry name" value="RsmI"/>
    <property type="match status" value="1"/>
</dbReference>
<dbReference type="PROSITE" id="PS01296">
    <property type="entry name" value="RSMI"/>
    <property type="match status" value="1"/>
</dbReference>
<dbReference type="OrthoDB" id="9809084at2"/>
<evidence type="ECO:0000313" key="12">
    <source>
        <dbReference type="Proteomes" id="UP000045175"/>
    </source>
</evidence>
<reference evidence="8" key="1">
    <citation type="submission" date="2014-12" db="EMBL/GenBank/DDBJ databases">
        <title>Whole genome sequences of four Staphylococcus schleiferi canine isolates.</title>
        <authorList>
            <person name="Misic A.M."/>
            <person name="Cain C."/>
            <person name="Morris D.O."/>
            <person name="Rankin S."/>
            <person name="Beiting D."/>
        </authorList>
    </citation>
    <scope>NUCLEOTIDE SEQUENCE</scope>
    <source>
        <strain evidence="7">ASB11</strain>
        <strain evidence="8">ASB13</strain>
        <strain evidence="9">ASB9</strain>
    </source>
</reference>
<dbReference type="GO" id="GO:0032259">
    <property type="term" value="P:methylation"/>
    <property type="evidence" value="ECO:0007669"/>
    <property type="project" value="UniProtKB-KW"/>
</dbReference>
<evidence type="ECO:0000313" key="10">
    <source>
        <dbReference type="Proteomes" id="UP000038622"/>
    </source>
</evidence>
<evidence type="ECO:0000256" key="4">
    <source>
        <dbReference type="ARBA" id="ARBA00022679"/>
    </source>
</evidence>
<dbReference type="InterPro" id="IPR008189">
    <property type="entry name" value="rRNA_ssu_MeTfrase_I"/>
</dbReference>
<dbReference type="InterPro" id="IPR000878">
    <property type="entry name" value="4pyrrol_Mease"/>
</dbReference>
<accession>A0A0K2XAB4</accession>
<organism evidence="8 12">
    <name type="scientific">Helicobacter ailurogastricus</name>
    <dbReference type="NCBI Taxonomy" id="1578720"/>
    <lineage>
        <taxon>Bacteria</taxon>
        <taxon>Pseudomonadati</taxon>
        <taxon>Campylobacterota</taxon>
        <taxon>Epsilonproteobacteria</taxon>
        <taxon>Campylobacterales</taxon>
        <taxon>Helicobacteraceae</taxon>
        <taxon>Helicobacter</taxon>
    </lineage>
</organism>
<dbReference type="InterPro" id="IPR018063">
    <property type="entry name" value="SAM_MeTrfase_RsmI_CS"/>
</dbReference>
<dbReference type="PANTHER" id="PTHR46111">
    <property type="entry name" value="RIBOSOMAL RNA SMALL SUBUNIT METHYLTRANSFERASE I"/>
    <property type="match status" value="1"/>
</dbReference>
<evidence type="ECO:0000259" key="6">
    <source>
        <dbReference type="Pfam" id="PF00590"/>
    </source>
</evidence>
<protein>
    <submittedName>
        <fullName evidence="8">rRNA small subunit methyltransferase I</fullName>
    </submittedName>
</protein>
<evidence type="ECO:0000256" key="5">
    <source>
        <dbReference type="ARBA" id="ARBA00022691"/>
    </source>
</evidence>
<dbReference type="EMBL" id="CDML01000003">
    <property type="protein sequence ID" value="CRF40367.1"/>
    <property type="molecule type" value="Genomic_DNA"/>
</dbReference>
<dbReference type="Proteomes" id="UP000038622">
    <property type="component" value="Unassembled WGS sequence"/>
</dbReference>
<sequence>MLTLSATPIGNLKDITWRALEALAGCGVCLCEDIRVGKRLLFLLKEQAWATPLKNAKPKCFLPFHSHNQETFLRQTPPSFFTEQEVVFISDAGMPCVSDPGAKLVAFAQEHSIDYEVLPGASACVGAYSASGFESAGFNFVGFLPPKAKDRCACLAKLKGQTGVFVFYESPQRLLDTLADLSALFSHSYLFATKEVSKLHEQRFKGSVPQVAAQLKALHGSKALLGEWVLVLNCQEEAEPSLSYTQIMQMSLPPKIKAKLLAQLTHTAPKTLYAQTLEG</sequence>
<dbReference type="RefSeq" id="WP_053941615.1">
    <property type="nucleotide sequence ID" value="NZ_CDMH01000055.1"/>
</dbReference>
<keyword evidence="3 8" id="KW-0489">Methyltransferase</keyword>
<dbReference type="EMBL" id="CDMN01000055">
    <property type="protein sequence ID" value="CRF44724.1"/>
    <property type="molecule type" value="Genomic_DNA"/>
</dbReference>
<dbReference type="NCBIfam" id="TIGR00096">
    <property type="entry name" value="16S rRNA (cytidine(1402)-2'-O)-methyltransferase"/>
    <property type="match status" value="1"/>
</dbReference>
<dbReference type="GO" id="GO:0006364">
    <property type="term" value="P:rRNA processing"/>
    <property type="evidence" value="ECO:0007669"/>
    <property type="project" value="UniProtKB-KW"/>
</dbReference>
<dbReference type="AlphaFoldDB" id="A0A0K2XAB4"/>
<dbReference type="Proteomes" id="UP000041394">
    <property type="component" value="Unassembled WGS sequence"/>
</dbReference>
<evidence type="ECO:0000313" key="9">
    <source>
        <dbReference type="EMBL" id="CRF44724.1"/>
    </source>
</evidence>
<dbReference type="SUPFAM" id="SSF53790">
    <property type="entry name" value="Tetrapyrrole methylase"/>
    <property type="match status" value="1"/>
</dbReference>
<evidence type="ECO:0000313" key="7">
    <source>
        <dbReference type="EMBL" id="CRF40367.1"/>
    </source>
</evidence>
<dbReference type="InterPro" id="IPR014777">
    <property type="entry name" value="4pyrrole_Mease_sub1"/>
</dbReference>
<evidence type="ECO:0000256" key="2">
    <source>
        <dbReference type="ARBA" id="ARBA00022552"/>
    </source>
</evidence>
<feature type="domain" description="Tetrapyrrole methylase" evidence="6">
    <location>
        <begin position="6"/>
        <end position="211"/>
    </location>
</feature>
<dbReference type="GO" id="GO:0008168">
    <property type="term" value="F:methyltransferase activity"/>
    <property type="evidence" value="ECO:0007669"/>
    <property type="project" value="UniProtKB-KW"/>
</dbReference>
<keyword evidence="4 8" id="KW-0808">Transferase</keyword>
<proteinExistence type="predicted"/>
<dbReference type="InterPro" id="IPR035996">
    <property type="entry name" value="4pyrrol_Methylase_sf"/>
</dbReference>
<dbReference type="Proteomes" id="UP000045175">
    <property type="component" value="Unassembled WGS sequence"/>
</dbReference>
<keyword evidence="1" id="KW-0963">Cytoplasm</keyword>
<dbReference type="PIRSF" id="PIRSF005917">
    <property type="entry name" value="MTase_YraL"/>
    <property type="match status" value="1"/>
</dbReference>
<evidence type="ECO:0000256" key="1">
    <source>
        <dbReference type="ARBA" id="ARBA00022490"/>
    </source>
</evidence>
<dbReference type="InterPro" id="IPR014776">
    <property type="entry name" value="4pyrrole_Mease_sub2"/>
</dbReference>
<dbReference type="PANTHER" id="PTHR46111:SF1">
    <property type="entry name" value="RIBOSOMAL RNA SMALL SUBUNIT METHYLTRANSFERASE I"/>
    <property type="match status" value="1"/>
</dbReference>
<dbReference type="EMBL" id="CDMH01000055">
    <property type="protein sequence ID" value="CRF43016.1"/>
    <property type="molecule type" value="Genomic_DNA"/>
</dbReference>
<reference evidence="11 12" key="2">
    <citation type="submission" date="2014-12" db="EMBL/GenBank/DDBJ databases">
        <authorList>
            <person name="Jaenicke S."/>
        </authorList>
    </citation>
    <scope>NUCLEOTIDE SEQUENCE [LARGE SCALE GENOMIC DNA]</scope>
</reference>
<reference evidence="10" key="3">
    <citation type="submission" date="2014-12" db="EMBL/GenBank/DDBJ databases">
        <authorList>
            <person name="Smet A."/>
        </authorList>
    </citation>
    <scope>NUCLEOTIDE SEQUENCE [LARGE SCALE GENOMIC DNA]</scope>
</reference>
<dbReference type="STRING" id="1578720.HAL011_01210"/>
<keyword evidence="2" id="KW-0698">rRNA processing</keyword>
<keyword evidence="5" id="KW-0949">S-adenosyl-L-methionine</keyword>
<evidence type="ECO:0000313" key="11">
    <source>
        <dbReference type="Proteomes" id="UP000041394"/>
    </source>
</evidence>
<dbReference type="Pfam" id="PF00590">
    <property type="entry name" value="TP_methylase"/>
    <property type="match status" value="1"/>
</dbReference>
<dbReference type="Gene3D" id="3.40.1010.10">
    <property type="entry name" value="Cobalt-precorrin-4 Transmethylase, Domain 1"/>
    <property type="match status" value="1"/>
</dbReference>
<evidence type="ECO:0000256" key="3">
    <source>
        <dbReference type="ARBA" id="ARBA00022603"/>
    </source>
</evidence>
<gene>
    <name evidence="7" type="ORF">HAL011_01210</name>
    <name evidence="8" type="ORF">HAL013_12370</name>
    <name evidence="9" type="ORF">HAL09_13320</name>
</gene>
<keyword evidence="10" id="KW-1185">Reference proteome</keyword>